<dbReference type="Proteomes" id="UP000023152">
    <property type="component" value="Unassembled WGS sequence"/>
</dbReference>
<keyword evidence="5" id="KW-1185">Reference proteome</keyword>
<dbReference type="SMART" id="SM00320">
    <property type="entry name" value="WD40"/>
    <property type="match status" value="4"/>
</dbReference>
<dbReference type="PROSITE" id="PS50294">
    <property type="entry name" value="WD_REPEATS_REGION"/>
    <property type="match status" value="1"/>
</dbReference>
<evidence type="ECO:0000313" key="4">
    <source>
        <dbReference type="EMBL" id="ETO33153.1"/>
    </source>
</evidence>
<keyword evidence="2" id="KW-0677">Repeat</keyword>
<dbReference type="EMBL" id="ASPP01003634">
    <property type="protein sequence ID" value="ETO33153.1"/>
    <property type="molecule type" value="Genomic_DNA"/>
</dbReference>
<proteinExistence type="predicted"/>
<gene>
    <name evidence="4" type="ORF">RFI_03956</name>
</gene>
<dbReference type="Pfam" id="PF00400">
    <property type="entry name" value="WD40"/>
    <property type="match status" value="4"/>
</dbReference>
<dbReference type="PANTHER" id="PTHR22847">
    <property type="entry name" value="WD40 REPEAT PROTEIN"/>
    <property type="match status" value="1"/>
</dbReference>
<name>X6P4V4_RETFI</name>
<dbReference type="PROSITE" id="PS50082">
    <property type="entry name" value="WD_REPEATS_2"/>
    <property type="match status" value="3"/>
</dbReference>
<dbReference type="InterPro" id="IPR001680">
    <property type="entry name" value="WD40_rpt"/>
</dbReference>
<dbReference type="GO" id="GO:1990234">
    <property type="term" value="C:transferase complex"/>
    <property type="evidence" value="ECO:0007669"/>
    <property type="project" value="UniProtKB-ARBA"/>
</dbReference>
<dbReference type="AlphaFoldDB" id="X6P4V4"/>
<keyword evidence="1 3" id="KW-0853">WD repeat</keyword>
<dbReference type="PRINTS" id="PR00320">
    <property type="entry name" value="GPROTEINBRPT"/>
</dbReference>
<sequence length="265" mass="31110">MFTSMKASLSKEEEEIELIIQYWIRILNVKLGWINEFDKIVVNYAITFFMFDPFCSKSKLVKTYNGHKNWVNSIDYSIFGNDKFLCSGSDDKTICVWNVKNNKQIQSFNKHLKAVNCVTFSQYYYNNYNRNVICSSSYDNTIRFWNFKDNRQIQIINGYNNWISDIKFSSFNSGRYLCYGSDDSTIRLCDIETSKLLYVFYGHKNTIWCIDFSLLQNNESNSIGIIGGNGYTICSGSDDNMIYIWDIETTKQFNIFKGHTNYVRV</sequence>
<dbReference type="InterPro" id="IPR019775">
    <property type="entry name" value="WD40_repeat_CS"/>
</dbReference>
<feature type="repeat" description="WD" evidence="3">
    <location>
        <begin position="108"/>
        <end position="155"/>
    </location>
</feature>
<dbReference type="PROSITE" id="PS00678">
    <property type="entry name" value="WD_REPEATS_1"/>
    <property type="match status" value="2"/>
</dbReference>
<dbReference type="InterPro" id="IPR036322">
    <property type="entry name" value="WD40_repeat_dom_sf"/>
</dbReference>
<protein>
    <submittedName>
        <fullName evidence="4">WD-repeat protein</fullName>
    </submittedName>
</protein>
<dbReference type="InterPro" id="IPR015943">
    <property type="entry name" value="WD40/YVTN_repeat-like_dom_sf"/>
</dbReference>
<evidence type="ECO:0000256" key="3">
    <source>
        <dbReference type="PROSITE-ProRule" id="PRU00221"/>
    </source>
</evidence>
<comment type="caution">
    <text evidence="4">The sequence shown here is derived from an EMBL/GenBank/DDBJ whole genome shotgun (WGS) entry which is preliminary data.</text>
</comment>
<reference evidence="4 5" key="1">
    <citation type="journal article" date="2013" name="Curr. Biol.">
        <title>The Genome of the Foraminiferan Reticulomyxa filosa.</title>
        <authorList>
            <person name="Glockner G."/>
            <person name="Hulsmann N."/>
            <person name="Schleicher M."/>
            <person name="Noegel A.A."/>
            <person name="Eichinger L."/>
            <person name="Gallinger C."/>
            <person name="Pawlowski J."/>
            <person name="Sierra R."/>
            <person name="Euteneuer U."/>
            <person name="Pillet L."/>
            <person name="Moustafa A."/>
            <person name="Platzer M."/>
            <person name="Groth M."/>
            <person name="Szafranski K."/>
            <person name="Schliwa M."/>
        </authorList>
    </citation>
    <scope>NUCLEOTIDE SEQUENCE [LARGE SCALE GENOMIC DNA]</scope>
</reference>
<accession>X6P4V4</accession>
<dbReference type="Gene3D" id="2.130.10.10">
    <property type="entry name" value="YVTN repeat-like/Quinoprotein amine dehydrogenase"/>
    <property type="match status" value="2"/>
</dbReference>
<dbReference type="PANTHER" id="PTHR22847:SF637">
    <property type="entry name" value="WD REPEAT DOMAIN 5B"/>
    <property type="match status" value="1"/>
</dbReference>
<feature type="repeat" description="WD" evidence="3">
    <location>
        <begin position="229"/>
        <end position="255"/>
    </location>
</feature>
<evidence type="ECO:0000256" key="1">
    <source>
        <dbReference type="ARBA" id="ARBA00022574"/>
    </source>
</evidence>
<organism evidence="4 5">
    <name type="scientific">Reticulomyxa filosa</name>
    <dbReference type="NCBI Taxonomy" id="46433"/>
    <lineage>
        <taxon>Eukaryota</taxon>
        <taxon>Sar</taxon>
        <taxon>Rhizaria</taxon>
        <taxon>Retaria</taxon>
        <taxon>Foraminifera</taxon>
        <taxon>Monothalamids</taxon>
        <taxon>Reticulomyxidae</taxon>
        <taxon>Reticulomyxa</taxon>
    </lineage>
</organism>
<dbReference type="InterPro" id="IPR020472">
    <property type="entry name" value="WD40_PAC1"/>
</dbReference>
<dbReference type="SUPFAM" id="SSF50978">
    <property type="entry name" value="WD40 repeat-like"/>
    <property type="match status" value="1"/>
</dbReference>
<evidence type="ECO:0000313" key="5">
    <source>
        <dbReference type="Proteomes" id="UP000023152"/>
    </source>
</evidence>
<evidence type="ECO:0000256" key="2">
    <source>
        <dbReference type="ARBA" id="ARBA00022737"/>
    </source>
</evidence>
<feature type="repeat" description="WD" evidence="3">
    <location>
        <begin position="64"/>
        <end position="107"/>
    </location>
</feature>
<dbReference type="CDD" id="cd00200">
    <property type="entry name" value="WD40"/>
    <property type="match status" value="1"/>
</dbReference>